<gene>
    <name evidence="2" type="ORF">N8K70_04025</name>
</gene>
<evidence type="ECO:0000313" key="3">
    <source>
        <dbReference type="Proteomes" id="UP001305498"/>
    </source>
</evidence>
<evidence type="ECO:0000259" key="1">
    <source>
        <dbReference type="PROSITE" id="PS50943"/>
    </source>
</evidence>
<dbReference type="Proteomes" id="UP001305498">
    <property type="component" value="Chromosome"/>
</dbReference>
<dbReference type="InterPro" id="IPR001387">
    <property type="entry name" value="Cro/C1-type_HTH"/>
</dbReference>
<dbReference type="SMART" id="SM00530">
    <property type="entry name" value="HTH_XRE"/>
    <property type="match status" value="1"/>
</dbReference>
<name>A0AA97FKP5_9MICO</name>
<proteinExistence type="predicted"/>
<protein>
    <submittedName>
        <fullName evidence="2">Helix-turn-helix domain-containing protein</fullName>
    </submittedName>
</protein>
<keyword evidence="3" id="KW-1185">Reference proteome</keyword>
<dbReference type="SUPFAM" id="SSF47413">
    <property type="entry name" value="lambda repressor-like DNA-binding domains"/>
    <property type="match status" value="1"/>
</dbReference>
<dbReference type="AlphaFoldDB" id="A0AA97FKP5"/>
<dbReference type="EMBL" id="CP118157">
    <property type="protein sequence ID" value="WOF23859.1"/>
    <property type="molecule type" value="Genomic_DNA"/>
</dbReference>
<dbReference type="RefSeq" id="WP_317140330.1">
    <property type="nucleotide sequence ID" value="NZ_CP118157.1"/>
</dbReference>
<dbReference type="Pfam" id="PF01381">
    <property type="entry name" value="HTH_3"/>
    <property type="match status" value="1"/>
</dbReference>
<dbReference type="PROSITE" id="PS50943">
    <property type="entry name" value="HTH_CROC1"/>
    <property type="match status" value="1"/>
</dbReference>
<dbReference type="GO" id="GO:0003677">
    <property type="term" value="F:DNA binding"/>
    <property type="evidence" value="ECO:0007669"/>
    <property type="project" value="InterPro"/>
</dbReference>
<evidence type="ECO:0000313" key="2">
    <source>
        <dbReference type="EMBL" id="WOF23859.1"/>
    </source>
</evidence>
<dbReference type="InterPro" id="IPR010982">
    <property type="entry name" value="Lambda_DNA-bd_dom_sf"/>
</dbReference>
<dbReference type="CDD" id="cd00093">
    <property type="entry name" value="HTH_XRE"/>
    <property type="match status" value="1"/>
</dbReference>
<organism evidence="2 3">
    <name type="scientific">Microbacterium betulae</name>
    <dbReference type="NCBI Taxonomy" id="2981139"/>
    <lineage>
        <taxon>Bacteria</taxon>
        <taxon>Bacillati</taxon>
        <taxon>Actinomycetota</taxon>
        <taxon>Actinomycetes</taxon>
        <taxon>Micrococcales</taxon>
        <taxon>Microbacteriaceae</taxon>
        <taxon>Microbacterium</taxon>
    </lineage>
</organism>
<accession>A0AA97FKP5</accession>
<dbReference type="KEGG" id="mbet:N8K70_04025"/>
<dbReference type="Gene3D" id="1.10.260.40">
    <property type="entry name" value="lambda repressor-like DNA-binding domains"/>
    <property type="match status" value="1"/>
</dbReference>
<feature type="domain" description="HTH cro/C1-type" evidence="1">
    <location>
        <begin position="129"/>
        <end position="166"/>
    </location>
</feature>
<reference evidence="2 3" key="1">
    <citation type="submission" date="2023-02" db="EMBL/GenBank/DDBJ databases">
        <title>Microbacterium betulae sp. nov., isolated from birch wood.</title>
        <authorList>
            <person name="Pasciak M."/>
            <person name="Pawlik K.J."/>
            <person name="Martynowski D."/>
            <person name="Laczmanski L."/>
            <person name="Ciekot J."/>
            <person name="Szponar B."/>
            <person name="Wojcik-Fatla A."/>
            <person name="Mackiewicz B."/>
            <person name="Farian E."/>
            <person name="Cholewa G."/>
            <person name="Cholewa A."/>
            <person name="Dutkiewicz J."/>
        </authorList>
    </citation>
    <scope>NUCLEOTIDE SEQUENCE [LARGE SCALE GENOMIC DNA]</scope>
    <source>
        <strain evidence="2 3">AB</strain>
    </source>
</reference>
<sequence>MSTIEQLRDVFADAGIRTAPTVTRWGEKTWTVECVSALTRRQIIDALPADAQERKLAEADAYSTDLDVQDTITIHAHAYRRDLGHEDLTLDRWLYDLAQKIPAGYQPARIITEPGTVRPSRTTLTAEEIAARRHLIGLTLEELAAELGVNPRSIRRWEAGTATPSAGVEADLERLVAEHTADTDRYPDIDENRPRGWVIAALARRLDRAPGDAVR</sequence>